<dbReference type="Proteomes" id="UP000308197">
    <property type="component" value="Unassembled WGS sequence"/>
</dbReference>
<name>A0A5C3PKJ2_9APHY</name>
<dbReference type="AlphaFoldDB" id="A0A5C3PKJ2"/>
<proteinExistence type="predicted"/>
<accession>A0A5C3PKJ2</accession>
<evidence type="ECO:0000313" key="2">
    <source>
        <dbReference type="EMBL" id="TFK90314.1"/>
    </source>
</evidence>
<reference evidence="2 3" key="1">
    <citation type="journal article" date="2019" name="Nat. Ecol. Evol.">
        <title>Megaphylogeny resolves global patterns of mushroom evolution.</title>
        <authorList>
            <person name="Varga T."/>
            <person name="Krizsan K."/>
            <person name="Foldi C."/>
            <person name="Dima B."/>
            <person name="Sanchez-Garcia M."/>
            <person name="Sanchez-Ramirez S."/>
            <person name="Szollosi G.J."/>
            <person name="Szarkandi J.G."/>
            <person name="Papp V."/>
            <person name="Albert L."/>
            <person name="Andreopoulos W."/>
            <person name="Angelini C."/>
            <person name="Antonin V."/>
            <person name="Barry K.W."/>
            <person name="Bougher N.L."/>
            <person name="Buchanan P."/>
            <person name="Buyck B."/>
            <person name="Bense V."/>
            <person name="Catcheside P."/>
            <person name="Chovatia M."/>
            <person name="Cooper J."/>
            <person name="Damon W."/>
            <person name="Desjardin D."/>
            <person name="Finy P."/>
            <person name="Geml J."/>
            <person name="Haridas S."/>
            <person name="Hughes K."/>
            <person name="Justo A."/>
            <person name="Karasinski D."/>
            <person name="Kautmanova I."/>
            <person name="Kiss B."/>
            <person name="Kocsube S."/>
            <person name="Kotiranta H."/>
            <person name="LaButti K.M."/>
            <person name="Lechner B.E."/>
            <person name="Liimatainen K."/>
            <person name="Lipzen A."/>
            <person name="Lukacs Z."/>
            <person name="Mihaltcheva S."/>
            <person name="Morgado L.N."/>
            <person name="Niskanen T."/>
            <person name="Noordeloos M.E."/>
            <person name="Ohm R.A."/>
            <person name="Ortiz-Santana B."/>
            <person name="Ovrebo C."/>
            <person name="Racz N."/>
            <person name="Riley R."/>
            <person name="Savchenko A."/>
            <person name="Shiryaev A."/>
            <person name="Soop K."/>
            <person name="Spirin V."/>
            <person name="Szebenyi C."/>
            <person name="Tomsovsky M."/>
            <person name="Tulloss R.E."/>
            <person name="Uehling J."/>
            <person name="Grigoriev I.V."/>
            <person name="Vagvolgyi C."/>
            <person name="Papp T."/>
            <person name="Martin F.M."/>
            <person name="Miettinen O."/>
            <person name="Hibbett D.S."/>
            <person name="Nagy L.G."/>
        </authorList>
    </citation>
    <scope>NUCLEOTIDE SEQUENCE [LARGE SCALE GENOMIC DNA]</scope>
    <source>
        <strain evidence="2 3">HHB13444</strain>
    </source>
</reference>
<gene>
    <name evidence="2" type="ORF">K466DRAFT_583839</name>
</gene>
<keyword evidence="3" id="KW-1185">Reference proteome</keyword>
<evidence type="ECO:0000256" key="1">
    <source>
        <dbReference type="SAM" id="MobiDB-lite"/>
    </source>
</evidence>
<dbReference type="InParanoid" id="A0A5C3PKJ2"/>
<protein>
    <submittedName>
        <fullName evidence="2">Uncharacterized protein</fullName>
    </submittedName>
</protein>
<feature type="compositionally biased region" description="Basic and acidic residues" evidence="1">
    <location>
        <begin position="25"/>
        <end position="35"/>
    </location>
</feature>
<dbReference type="EMBL" id="ML211049">
    <property type="protein sequence ID" value="TFK90314.1"/>
    <property type="molecule type" value="Genomic_DNA"/>
</dbReference>
<evidence type="ECO:0000313" key="3">
    <source>
        <dbReference type="Proteomes" id="UP000308197"/>
    </source>
</evidence>
<feature type="region of interest" description="Disordered" evidence="1">
    <location>
        <begin position="1"/>
        <end position="82"/>
    </location>
</feature>
<sequence length="82" mass="8825">MAAKRLRTMARAVGRGSVRAPTKPAEIRAGAEEGGRGSQSAPWRPLRCARPPSHPGPSSFTGRPRSNPIRAARGAQLLRCRR</sequence>
<organism evidence="2 3">
    <name type="scientific">Polyporus arcularius HHB13444</name>
    <dbReference type="NCBI Taxonomy" id="1314778"/>
    <lineage>
        <taxon>Eukaryota</taxon>
        <taxon>Fungi</taxon>
        <taxon>Dikarya</taxon>
        <taxon>Basidiomycota</taxon>
        <taxon>Agaricomycotina</taxon>
        <taxon>Agaricomycetes</taxon>
        <taxon>Polyporales</taxon>
        <taxon>Polyporaceae</taxon>
        <taxon>Polyporus</taxon>
    </lineage>
</organism>